<keyword evidence="2" id="KW-1185">Reference proteome</keyword>
<dbReference type="Gene3D" id="1.25.10.10">
    <property type="entry name" value="Leucine-rich Repeat Variant"/>
    <property type="match status" value="2"/>
</dbReference>
<sequence>MPGIDELIKSLNSASEKERAFAAEDLGYENSDESVSALVERLQVEDSRFVREVIVNALKSMDTPLLINTVVSLLYSDDAFTRNSAIDILARLGDKAVDGIRPLLADPSKDVRKFVLDIAFHIGGAEAKAVLAEALSDPEVNNVITAVEYLGRLESTEYTDRINELLRSTGNLLLRCTCLEALARIGDETSQEIVTRLYPDYESIGELEKYSYLKFIAGKGTRDHLPLLLSFMREKGPLMVKEIINALEGILQRNGYDLLPSELLSEIVHFIGSPINDINRYELLVLLGEYKNPEIYSLFLRYLQPENKLACLGAVEGLGLYGNRDAVTYLNNLRQHTHDDELLEAIERSLELLRGRGGDCWAD</sequence>
<dbReference type="eggNOG" id="COG1413">
    <property type="taxonomic scope" value="Bacteria"/>
</dbReference>
<evidence type="ECO:0008006" key="3">
    <source>
        <dbReference type="Google" id="ProtNLM"/>
    </source>
</evidence>
<dbReference type="InterPro" id="IPR004155">
    <property type="entry name" value="PBS_lyase_HEAT"/>
</dbReference>
<dbReference type="InterPro" id="IPR011989">
    <property type="entry name" value="ARM-like"/>
</dbReference>
<gene>
    <name evidence="1" type="ordered locus">Slip_1725</name>
</gene>
<evidence type="ECO:0000313" key="2">
    <source>
        <dbReference type="Proteomes" id="UP000000378"/>
    </source>
</evidence>
<dbReference type="RefSeq" id="WP_013175884.1">
    <property type="nucleotide sequence ID" value="NC_014220.1"/>
</dbReference>
<dbReference type="PANTHER" id="PTHR12697">
    <property type="entry name" value="PBS LYASE HEAT-LIKE PROTEIN"/>
    <property type="match status" value="1"/>
</dbReference>
<dbReference type="HOGENOM" id="CLU_762741_0_0_9"/>
<dbReference type="PANTHER" id="PTHR12697:SF5">
    <property type="entry name" value="DEOXYHYPUSINE HYDROXYLASE"/>
    <property type="match status" value="1"/>
</dbReference>
<dbReference type="InterPro" id="IPR016024">
    <property type="entry name" value="ARM-type_fold"/>
</dbReference>
<name>D7CP47_SYNLT</name>
<dbReference type="AlphaFoldDB" id="D7CP47"/>
<dbReference type="KEGG" id="slp:Slip_1725"/>
<reference evidence="1 2" key="2">
    <citation type="journal article" date="2010" name="Stand. Genomic Sci.">
        <title>Complete genome sequence of Syntrophothermus lipocalidus type strain (TGB-C1).</title>
        <authorList>
            <person name="Djao O.D."/>
            <person name="Zhang X."/>
            <person name="Lucas S."/>
            <person name="Lapidus A."/>
            <person name="Del Rio T.G."/>
            <person name="Nolan M."/>
            <person name="Tice H."/>
            <person name="Cheng J.F."/>
            <person name="Han C."/>
            <person name="Tapia R."/>
            <person name="Goodwin L."/>
            <person name="Pitluck S."/>
            <person name="Liolios K."/>
            <person name="Ivanova N."/>
            <person name="Mavromatis K."/>
            <person name="Mikhailova N."/>
            <person name="Ovchinnikova G."/>
            <person name="Pati A."/>
            <person name="Brambilla E."/>
            <person name="Chen A."/>
            <person name="Palaniappan K."/>
            <person name="Land M."/>
            <person name="Hauser L."/>
            <person name="Chang Y.J."/>
            <person name="Jeffries C.D."/>
            <person name="Rohde M."/>
            <person name="Sikorski J."/>
            <person name="Spring S."/>
            <person name="Goker M."/>
            <person name="Detter J.C."/>
            <person name="Woyke T."/>
            <person name="Bristow J."/>
            <person name="Eisen J.A."/>
            <person name="Markowitz V."/>
            <person name="Hugenholtz P."/>
            <person name="Kyrpides N.C."/>
            <person name="Klenk H.P."/>
        </authorList>
    </citation>
    <scope>NUCLEOTIDE SEQUENCE [LARGE SCALE GENOMIC DNA]</scope>
    <source>
        <strain evidence="2">DSM 12680 / TGB-C1</strain>
    </source>
</reference>
<dbReference type="EMBL" id="CP002048">
    <property type="protein sequence ID" value="ADI02482.1"/>
    <property type="molecule type" value="Genomic_DNA"/>
</dbReference>
<accession>D7CP47</accession>
<dbReference type="Proteomes" id="UP000000378">
    <property type="component" value="Chromosome"/>
</dbReference>
<protein>
    <recommendedName>
        <fullName evidence="3">PBS lyase HEAT domain protein repeat-containing protein</fullName>
    </recommendedName>
</protein>
<evidence type="ECO:0000313" key="1">
    <source>
        <dbReference type="EMBL" id="ADI02482.1"/>
    </source>
</evidence>
<dbReference type="STRING" id="643648.Slip_1725"/>
<dbReference type="SMART" id="SM00567">
    <property type="entry name" value="EZ_HEAT"/>
    <property type="match status" value="5"/>
</dbReference>
<dbReference type="GO" id="GO:0016491">
    <property type="term" value="F:oxidoreductase activity"/>
    <property type="evidence" value="ECO:0007669"/>
    <property type="project" value="TreeGrafter"/>
</dbReference>
<proteinExistence type="predicted"/>
<reference evidence="2" key="1">
    <citation type="journal article" date="2010" name="Stand. Genomic Sci.">
        <title>Complete genome sequence of Syntrophothermus lipocalidus type strain (TGB-C1T).</title>
        <authorList>
            <consortium name="US DOE Joint Genome Institute (JGI-PGF)"/>
            <person name="Djao O."/>
            <person name="Zhang X."/>
            <person name="Lucas S."/>
            <person name="Lapidus A."/>
            <person name="Glavina Del Rio T."/>
            <person name="Nolan M."/>
            <person name="Tice H."/>
            <person name="Cheng J."/>
            <person name="Han C."/>
            <person name="Tapia R."/>
            <person name="Goodwin L."/>
            <person name="Pitluck S."/>
            <person name="Liolios K."/>
            <person name="Ivanova N."/>
            <person name="Mavromatis K."/>
            <person name="Mikhailova N."/>
            <person name="Ovchinnikova G."/>
            <person name="Pati A."/>
            <person name="Brambilla E."/>
            <person name="Chen A."/>
            <person name="Palaniappan K."/>
            <person name="Land M."/>
            <person name="Hauser L."/>
            <person name="Chang Y."/>
            <person name="Jeffries C."/>
            <person name="Rohde M."/>
            <person name="Sikorski J."/>
            <person name="Spring S."/>
            <person name="Goker M."/>
            <person name="Detter J."/>
            <person name="Woyke T."/>
            <person name="Bristow J."/>
            <person name="Eisen J."/>
            <person name="Markowitz V."/>
            <person name="Hugenholtz P."/>
            <person name="Kyrpides N."/>
            <person name="Klenk H."/>
        </authorList>
    </citation>
    <scope>NUCLEOTIDE SEQUENCE [LARGE SCALE GENOMIC DNA]</scope>
    <source>
        <strain evidence="2">DSM 12680 / TGB-C1</strain>
    </source>
</reference>
<dbReference type="SUPFAM" id="SSF48371">
    <property type="entry name" value="ARM repeat"/>
    <property type="match status" value="2"/>
</dbReference>
<dbReference type="Pfam" id="PF13646">
    <property type="entry name" value="HEAT_2"/>
    <property type="match status" value="1"/>
</dbReference>
<organism evidence="1 2">
    <name type="scientific">Syntrophothermus lipocalidus (strain DSM 12680 / TGB-C1)</name>
    <dbReference type="NCBI Taxonomy" id="643648"/>
    <lineage>
        <taxon>Bacteria</taxon>
        <taxon>Bacillati</taxon>
        <taxon>Bacillota</taxon>
        <taxon>Clostridia</taxon>
        <taxon>Eubacteriales</taxon>
        <taxon>Syntrophomonadaceae</taxon>
        <taxon>Syntrophothermus</taxon>
    </lineage>
</organism>